<keyword evidence="2 5" id="KW-0694">RNA-binding</keyword>
<dbReference type="InParanoid" id="T1FT90"/>
<keyword evidence="4" id="KW-0863">Zinc-finger</keyword>
<dbReference type="Gene3D" id="4.10.60.10">
    <property type="entry name" value="Zinc finger, CCHC-type"/>
    <property type="match status" value="1"/>
</dbReference>
<keyword evidence="4" id="KW-0862">Zinc</keyword>
<organism evidence="10 11">
    <name type="scientific">Helobdella robusta</name>
    <name type="common">Californian leech</name>
    <dbReference type="NCBI Taxonomy" id="6412"/>
    <lineage>
        <taxon>Eukaryota</taxon>
        <taxon>Metazoa</taxon>
        <taxon>Spiralia</taxon>
        <taxon>Lophotrochozoa</taxon>
        <taxon>Annelida</taxon>
        <taxon>Clitellata</taxon>
        <taxon>Hirudinea</taxon>
        <taxon>Rhynchobdellida</taxon>
        <taxon>Glossiphoniidae</taxon>
        <taxon>Helobdella</taxon>
    </lineage>
</organism>
<dbReference type="CDD" id="cd00590">
    <property type="entry name" value="RRM_SF"/>
    <property type="match status" value="1"/>
</dbReference>
<sequence length="166" mass="19267">MSRRSDGGYLFIGRLNKNTRTRDLEEIFETYGKITRCEIKYNNGPESGKTIYGFVDFEDRRDAADAIRYENGRTVCGSKIIVEWSKGTPRKPDEFGGSSRGSYGRRESRIGADECARCHRTGHWARDCPEEKRGSRKDYGSRSRSRSRSYNRRRRSRTKSKSRSRS</sequence>
<evidence type="ECO:0000256" key="1">
    <source>
        <dbReference type="ARBA" id="ARBA00004123"/>
    </source>
</evidence>
<dbReference type="EnsemblMetazoa" id="HelroT191738">
    <property type="protein sequence ID" value="HelroP191738"/>
    <property type="gene ID" value="HelroG191738"/>
</dbReference>
<dbReference type="InterPro" id="IPR035979">
    <property type="entry name" value="RBD_domain_sf"/>
</dbReference>
<dbReference type="Pfam" id="PF00076">
    <property type="entry name" value="RRM_1"/>
    <property type="match status" value="1"/>
</dbReference>
<dbReference type="CTD" id="20212037"/>
<evidence type="ECO:0000256" key="6">
    <source>
        <dbReference type="SAM" id="MobiDB-lite"/>
    </source>
</evidence>
<dbReference type="GeneID" id="20212037"/>
<accession>T1FT90</accession>
<dbReference type="KEGG" id="hro:HELRODRAFT_191738"/>
<dbReference type="AlphaFoldDB" id="T1FT90"/>
<dbReference type="Pfam" id="PF00098">
    <property type="entry name" value="zf-CCHC"/>
    <property type="match status" value="1"/>
</dbReference>
<dbReference type="SUPFAM" id="SSF54928">
    <property type="entry name" value="RNA-binding domain, RBD"/>
    <property type="match status" value="1"/>
</dbReference>
<reference evidence="11" key="1">
    <citation type="submission" date="2012-12" db="EMBL/GenBank/DDBJ databases">
        <authorList>
            <person name="Hellsten U."/>
            <person name="Grimwood J."/>
            <person name="Chapman J.A."/>
            <person name="Shapiro H."/>
            <person name="Aerts A."/>
            <person name="Otillar R.P."/>
            <person name="Terry A.Y."/>
            <person name="Boore J.L."/>
            <person name="Simakov O."/>
            <person name="Marletaz F."/>
            <person name="Cho S.-J."/>
            <person name="Edsinger-Gonzales E."/>
            <person name="Havlak P."/>
            <person name="Kuo D.-H."/>
            <person name="Larsson T."/>
            <person name="Lv J."/>
            <person name="Arendt D."/>
            <person name="Savage R."/>
            <person name="Osoegawa K."/>
            <person name="de Jong P."/>
            <person name="Lindberg D.R."/>
            <person name="Seaver E.C."/>
            <person name="Weisblat D.A."/>
            <person name="Putnam N.H."/>
            <person name="Grigoriev I.V."/>
            <person name="Rokhsar D.S."/>
        </authorList>
    </citation>
    <scope>NUCLEOTIDE SEQUENCE</scope>
</reference>
<dbReference type="EMBL" id="AMQM01004256">
    <property type="status" value="NOT_ANNOTATED_CDS"/>
    <property type="molecule type" value="Genomic_DNA"/>
</dbReference>
<dbReference type="SMART" id="SM00343">
    <property type="entry name" value="ZnF_C2HC"/>
    <property type="match status" value="1"/>
</dbReference>
<dbReference type="InterPro" id="IPR000504">
    <property type="entry name" value="RRM_dom"/>
</dbReference>
<keyword evidence="3" id="KW-0539">Nucleus</keyword>
<feature type="domain" description="RRM" evidence="7">
    <location>
        <begin position="8"/>
        <end position="87"/>
    </location>
</feature>
<dbReference type="Gene3D" id="3.30.70.330">
    <property type="match status" value="1"/>
</dbReference>
<reference evidence="9 11" key="2">
    <citation type="journal article" date="2013" name="Nature">
        <title>Insights into bilaterian evolution from three spiralian genomes.</title>
        <authorList>
            <person name="Simakov O."/>
            <person name="Marletaz F."/>
            <person name="Cho S.J."/>
            <person name="Edsinger-Gonzales E."/>
            <person name="Havlak P."/>
            <person name="Hellsten U."/>
            <person name="Kuo D.H."/>
            <person name="Larsson T."/>
            <person name="Lv J."/>
            <person name="Arendt D."/>
            <person name="Savage R."/>
            <person name="Osoegawa K."/>
            <person name="de Jong P."/>
            <person name="Grimwood J."/>
            <person name="Chapman J.A."/>
            <person name="Shapiro H."/>
            <person name="Aerts A."/>
            <person name="Otillar R.P."/>
            <person name="Terry A.Y."/>
            <person name="Boore J.L."/>
            <person name="Grigoriev I.V."/>
            <person name="Lindberg D.R."/>
            <person name="Seaver E.C."/>
            <person name="Weisblat D.A."/>
            <person name="Putnam N.H."/>
            <person name="Rokhsar D.S."/>
        </authorList>
    </citation>
    <scope>NUCLEOTIDE SEQUENCE</scope>
</reference>
<evidence type="ECO:0000256" key="3">
    <source>
        <dbReference type="ARBA" id="ARBA00023242"/>
    </source>
</evidence>
<dbReference type="PANTHER" id="PTHR48038">
    <property type="entry name" value="RIBONUCLEOPROTEIN RB97D"/>
    <property type="match status" value="1"/>
</dbReference>
<dbReference type="GO" id="GO:0003729">
    <property type="term" value="F:mRNA binding"/>
    <property type="evidence" value="ECO:0000318"/>
    <property type="project" value="GO_Central"/>
</dbReference>
<evidence type="ECO:0000313" key="10">
    <source>
        <dbReference type="EnsemblMetazoa" id="HelroP191738"/>
    </source>
</evidence>
<feature type="domain" description="CCHC-type" evidence="8">
    <location>
        <begin position="115"/>
        <end position="130"/>
    </location>
</feature>
<feature type="compositionally biased region" description="Basic and acidic residues" evidence="6">
    <location>
        <begin position="127"/>
        <end position="141"/>
    </location>
</feature>
<keyword evidence="4" id="KW-0479">Metal-binding</keyword>
<dbReference type="OMA" id="FAKNCRR"/>
<evidence type="ECO:0000313" key="11">
    <source>
        <dbReference type="Proteomes" id="UP000015101"/>
    </source>
</evidence>
<dbReference type="SUPFAM" id="SSF57756">
    <property type="entry name" value="Retrovirus zinc finger-like domains"/>
    <property type="match status" value="1"/>
</dbReference>
<reference evidence="10" key="3">
    <citation type="submission" date="2015-06" db="UniProtKB">
        <authorList>
            <consortium name="EnsemblMetazoa"/>
        </authorList>
    </citation>
    <scope>IDENTIFICATION</scope>
</reference>
<dbReference type="SMART" id="SM00360">
    <property type="entry name" value="RRM"/>
    <property type="match status" value="1"/>
</dbReference>
<evidence type="ECO:0000256" key="2">
    <source>
        <dbReference type="ARBA" id="ARBA00022884"/>
    </source>
</evidence>
<dbReference type="PROSITE" id="PS50158">
    <property type="entry name" value="ZF_CCHC"/>
    <property type="match status" value="1"/>
</dbReference>
<evidence type="ECO:0000313" key="9">
    <source>
        <dbReference type="EMBL" id="ESO04175.1"/>
    </source>
</evidence>
<evidence type="ECO:0000259" key="7">
    <source>
        <dbReference type="PROSITE" id="PS50102"/>
    </source>
</evidence>
<evidence type="ECO:0008006" key="12">
    <source>
        <dbReference type="Google" id="ProtNLM"/>
    </source>
</evidence>
<feature type="region of interest" description="Disordered" evidence="6">
    <location>
        <begin position="87"/>
        <end position="108"/>
    </location>
</feature>
<dbReference type="EMBL" id="KB096502">
    <property type="protein sequence ID" value="ESO04175.1"/>
    <property type="molecule type" value="Genomic_DNA"/>
</dbReference>
<dbReference type="InterPro" id="IPR036875">
    <property type="entry name" value="Znf_CCHC_sf"/>
</dbReference>
<dbReference type="InterPro" id="IPR001878">
    <property type="entry name" value="Znf_CCHC"/>
</dbReference>
<evidence type="ECO:0000256" key="5">
    <source>
        <dbReference type="PROSITE-ProRule" id="PRU00176"/>
    </source>
</evidence>
<dbReference type="Proteomes" id="UP000015101">
    <property type="component" value="Unassembled WGS sequence"/>
</dbReference>
<keyword evidence="11" id="KW-1185">Reference proteome</keyword>
<dbReference type="GO" id="GO:0008270">
    <property type="term" value="F:zinc ion binding"/>
    <property type="evidence" value="ECO:0007669"/>
    <property type="project" value="UniProtKB-KW"/>
</dbReference>
<protein>
    <recommendedName>
        <fullName evidence="12">CCHC-type domain-containing protein</fullName>
    </recommendedName>
</protein>
<feature type="compositionally biased region" description="Basic residues" evidence="6">
    <location>
        <begin position="143"/>
        <end position="166"/>
    </location>
</feature>
<dbReference type="PROSITE" id="PS50102">
    <property type="entry name" value="RRM"/>
    <property type="match status" value="1"/>
</dbReference>
<dbReference type="FunFam" id="3.30.70.330:FF:001296">
    <property type="entry name" value="Alternative splicing factor"/>
    <property type="match status" value="1"/>
</dbReference>
<comment type="subcellular location">
    <subcellularLocation>
        <location evidence="1">Nucleus</location>
    </subcellularLocation>
</comment>
<dbReference type="eggNOG" id="KOG0106">
    <property type="taxonomic scope" value="Eukaryota"/>
</dbReference>
<dbReference type="GO" id="GO:0016607">
    <property type="term" value="C:nuclear speck"/>
    <property type="evidence" value="ECO:0000318"/>
    <property type="project" value="GO_Central"/>
</dbReference>
<dbReference type="HOGENOM" id="CLU_134580_0_0_1"/>
<dbReference type="STRING" id="6412.T1FT90"/>
<name>T1FT90_HELRO</name>
<dbReference type="GO" id="GO:0000381">
    <property type="term" value="P:regulation of alternative mRNA splicing, via spliceosome"/>
    <property type="evidence" value="ECO:0000318"/>
    <property type="project" value="GO_Central"/>
</dbReference>
<evidence type="ECO:0000256" key="4">
    <source>
        <dbReference type="PROSITE-ProRule" id="PRU00047"/>
    </source>
</evidence>
<evidence type="ECO:0000259" key="8">
    <source>
        <dbReference type="PROSITE" id="PS50158"/>
    </source>
</evidence>
<gene>
    <name evidence="10" type="primary">20212037</name>
    <name evidence="9" type="ORF">HELRODRAFT_191738</name>
</gene>
<proteinExistence type="predicted"/>
<dbReference type="InterPro" id="IPR012677">
    <property type="entry name" value="Nucleotide-bd_a/b_plait_sf"/>
</dbReference>
<feature type="region of interest" description="Disordered" evidence="6">
    <location>
        <begin position="127"/>
        <end position="166"/>
    </location>
</feature>
<dbReference type="RefSeq" id="XP_009017444.1">
    <property type="nucleotide sequence ID" value="XM_009019196.1"/>
</dbReference>
<dbReference type="OrthoDB" id="1099063at2759"/>
<dbReference type="PANTHER" id="PTHR48038:SF3">
    <property type="entry name" value="SPLICING FACTOR, ARGININE_SERINE-RICH 1-RELATED"/>
    <property type="match status" value="1"/>
</dbReference>